<organism evidence="1 2">
    <name type="scientific">Chryseobacterium arachidis</name>
    <dbReference type="NCBI Taxonomy" id="1416778"/>
    <lineage>
        <taxon>Bacteria</taxon>
        <taxon>Pseudomonadati</taxon>
        <taxon>Bacteroidota</taxon>
        <taxon>Flavobacteriia</taxon>
        <taxon>Flavobacteriales</taxon>
        <taxon>Weeksellaceae</taxon>
        <taxon>Chryseobacterium group</taxon>
        <taxon>Chryseobacterium</taxon>
    </lineage>
</organism>
<evidence type="ECO:0000313" key="2">
    <source>
        <dbReference type="Proteomes" id="UP000184518"/>
    </source>
</evidence>
<accession>A0A1M5N176</accession>
<dbReference type="AlphaFoldDB" id="A0A1M5N176"/>
<reference evidence="2" key="1">
    <citation type="submission" date="2016-11" db="EMBL/GenBank/DDBJ databases">
        <authorList>
            <person name="Varghese N."/>
            <person name="Submissions S."/>
        </authorList>
    </citation>
    <scope>NUCLEOTIDE SEQUENCE [LARGE SCALE GENOMIC DNA]</scope>
    <source>
        <strain evidence="2">DSM 27619</strain>
    </source>
</reference>
<keyword evidence="2" id="KW-1185">Reference proteome</keyword>
<dbReference type="EMBL" id="FQUT01000031">
    <property type="protein sequence ID" value="SHG83291.1"/>
    <property type="molecule type" value="Genomic_DNA"/>
</dbReference>
<sequence length="125" mass="14982">MKNKIFLLLLLLLIISFISNFYIEQKLNRTFSKISTESIKNLEYHSNKNFYENGIQNIGENLQKELITMDLGECRIKVRKDIFYFFQSKVVYVENDRRGIEIKSDYLVFNSMIKIKSFQNCKLKF</sequence>
<dbReference type="RefSeq" id="WP_072964282.1">
    <property type="nucleotide sequence ID" value="NZ_FQUT01000031.1"/>
</dbReference>
<proteinExistence type="predicted"/>
<name>A0A1M5N176_9FLAO</name>
<gene>
    <name evidence="1" type="ORF">SAMN05443633_1314</name>
</gene>
<evidence type="ECO:0000313" key="1">
    <source>
        <dbReference type="EMBL" id="SHG83291.1"/>
    </source>
</evidence>
<protein>
    <submittedName>
        <fullName evidence="1">Uncharacterized protein</fullName>
    </submittedName>
</protein>
<dbReference type="OrthoDB" id="1264980at2"/>
<dbReference type="Proteomes" id="UP000184518">
    <property type="component" value="Unassembled WGS sequence"/>
</dbReference>